<dbReference type="InterPro" id="IPR001915">
    <property type="entry name" value="Peptidase_M48"/>
</dbReference>
<accession>A0A3G5AJE8</accession>
<sequence length="207" mass="23680">MSRRETNGTKNIVSSRQSVKSSNLGRAESTQRKKDLNNSDPRIVNPYQIDQVNEIWQRILQFVPASYRSIQLGLVFTSIPDYKTYQGAYATLSTINIGTSALQKCRDTKDIAMLLGHELGHHVLGHILLGMNRQITPAEEQDADLFSLYICEMAGIDRPTFIERFEDSQQAGHYDESQKHIQEHGTAQDRISRLKRQDQYLNHVTNF</sequence>
<reference evidence="9" key="1">
    <citation type="submission" date="2018-10" db="EMBL/GenBank/DDBJ databases">
        <title>Hidden diversity of soil giant viruses.</title>
        <authorList>
            <person name="Schulz F."/>
            <person name="Alteio L."/>
            <person name="Goudeau D."/>
            <person name="Ryan E.M."/>
            <person name="Malmstrom R.R."/>
            <person name="Blanchard J."/>
            <person name="Woyke T."/>
        </authorList>
    </citation>
    <scope>NUCLEOTIDE SEQUENCE</scope>
    <source>
        <strain evidence="9">SYV1</strain>
    </source>
</reference>
<dbReference type="GO" id="GO:0046872">
    <property type="term" value="F:metal ion binding"/>
    <property type="evidence" value="ECO:0007669"/>
    <property type="project" value="UniProtKB-KW"/>
</dbReference>
<keyword evidence="5" id="KW-0862">Zinc</keyword>
<evidence type="ECO:0000256" key="4">
    <source>
        <dbReference type="ARBA" id="ARBA00022801"/>
    </source>
</evidence>
<evidence type="ECO:0000256" key="7">
    <source>
        <dbReference type="SAM" id="MobiDB-lite"/>
    </source>
</evidence>
<dbReference type="GO" id="GO:0004222">
    <property type="term" value="F:metalloendopeptidase activity"/>
    <property type="evidence" value="ECO:0007669"/>
    <property type="project" value="InterPro"/>
</dbReference>
<comment type="cofactor">
    <cofactor evidence="1">
        <name>Zn(2+)</name>
        <dbReference type="ChEBI" id="CHEBI:29105"/>
    </cofactor>
</comment>
<protein>
    <recommendedName>
        <fullName evidence="8">Peptidase M48 domain-containing protein</fullName>
    </recommendedName>
</protein>
<keyword evidence="4" id="KW-0378">Hydrolase</keyword>
<proteinExistence type="predicted"/>
<evidence type="ECO:0000313" key="9">
    <source>
        <dbReference type="EMBL" id="AYV86784.1"/>
    </source>
</evidence>
<feature type="domain" description="Peptidase M48" evidence="8">
    <location>
        <begin position="88"/>
        <end position="132"/>
    </location>
</feature>
<dbReference type="GO" id="GO:0006508">
    <property type="term" value="P:proteolysis"/>
    <property type="evidence" value="ECO:0007669"/>
    <property type="project" value="UniProtKB-KW"/>
</dbReference>
<evidence type="ECO:0000259" key="8">
    <source>
        <dbReference type="Pfam" id="PF01435"/>
    </source>
</evidence>
<name>A0A3G5AJE8_9VIRU</name>
<keyword evidence="2" id="KW-0645">Protease</keyword>
<organism evidence="9">
    <name type="scientific">Sylvanvirus sp</name>
    <dbReference type="NCBI Taxonomy" id="2487774"/>
    <lineage>
        <taxon>Viruses</taxon>
    </lineage>
</organism>
<evidence type="ECO:0000256" key="2">
    <source>
        <dbReference type="ARBA" id="ARBA00022670"/>
    </source>
</evidence>
<dbReference type="Pfam" id="PF01435">
    <property type="entry name" value="Peptidase_M48"/>
    <property type="match status" value="1"/>
</dbReference>
<feature type="compositionally biased region" description="Polar residues" evidence="7">
    <location>
        <begin position="8"/>
        <end position="24"/>
    </location>
</feature>
<gene>
    <name evidence="9" type="ORF">Sylvanvirus9_14</name>
</gene>
<dbReference type="EMBL" id="MK072515">
    <property type="protein sequence ID" value="AYV86784.1"/>
    <property type="molecule type" value="Genomic_DNA"/>
</dbReference>
<evidence type="ECO:0000256" key="1">
    <source>
        <dbReference type="ARBA" id="ARBA00001947"/>
    </source>
</evidence>
<keyword evidence="6" id="KW-0482">Metalloprotease</keyword>
<evidence type="ECO:0000256" key="5">
    <source>
        <dbReference type="ARBA" id="ARBA00022833"/>
    </source>
</evidence>
<keyword evidence="3" id="KW-0479">Metal-binding</keyword>
<evidence type="ECO:0000256" key="6">
    <source>
        <dbReference type="ARBA" id="ARBA00023049"/>
    </source>
</evidence>
<evidence type="ECO:0000256" key="3">
    <source>
        <dbReference type="ARBA" id="ARBA00022723"/>
    </source>
</evidence>
<feature type="region of interest" description="Disordered" evidence="7">
    <location>
        <begin position="1"/>
        <end position="43"/>
    </location>
</feature>